<keyword evidence="4" id="KW-1185">Reference proteome</keyword>
<feature type="coiled-coil region" evidence="1">
    <location>
        <begin position="21"/>
        <end position="48"/>
    </location>
</feature>
<dbReference type="OrthoDB" id="3298842at2"/>
<evidence type="ECO:0000313" key="3">
    <source>
        <dbReference type="EMBL" id="SDY10472.1"/>
    </source>
</evidence>
<dbReference type="GO" id="GO:0006412">
    <property type="term" value="P:translation"/>
    <property type="evidence" value="ECO:0007669"/>
    <property type="project" value="InterPro"/>
</dbReference>
<dbReference type="STRING" id="589385.SAMN05421504_104518"/>
<dbReference type="Gene3D" id="3.30.1390.10">
    <property type="match status" value="1"/>
</dbReference>
<evidence type="ECO:0000259" key="2">
    <source>
        <dbReference type="Pfam" id="PF00542"/>
    </source>
</evidence>
<dbReference type="Pfam" id="PF00542">
    <property type="entry name" value="Ribosomal_L12"/>
    <property type="match status" value="1"/>
</dbReference>
<dbReference type="InterPro" id="IPR013823">
    <property type="entry name" value="Ribosomal_bL12_C"/>
</dbReference>
<dbReference type="AlphaFoldDB" id="A0A1H3H4M9"/>
<keyword evidence="1" id="KW-0175">Coiled coil</keyword>
<evidence type="ECO:0000313" key="4">
    <source>
        <dbReference type="Proteomes" id="UP000199515"/>
    </source>
</evidence>
<dbReference type="GO" id="GO:0003735">
    <property type="term" value="F:structural constituent of ribosome"/>
    <property type="evidence" value="ECO:0007669"/>
    <property type="project" value="InterPro"/>
</dbReference>
<keyword evidence="3" id="KW-0687">Ribonucleoprotein</keyword>
<name>A0A1H3H4M9_9PSEU</name>
<accession>A0A1H3H4M9</accession>
<feature type="domain" description="Large ribosomal subunit protein bL12 C-terminal" evidence="2">
    <location>
        <begin position="68"/>
        <end position="94"/>
    </location>
</feature>
<evidence type="ECO:0000256" key="1">
    <source>
        <dbReference type="SAM" id="Coils"/>
    </source>
</evidence>
<dbReference type="GO" id="GO:0005840">
    <property type="term" value="C:ribosome"/>
    <property type="evidence" value="ECO:0007669"/>
    <property type="project" value="UniProtKB-KW"/>
</dbReference>
<dbReference type="Proteomes" id="UP000199515">
    <property type="component" value="Unassembled WGS sequence"/>
</dbReference>
<keyword evidence="3" id="KW-0689">Ribosomal protein</keyword>
<proteinExistence type="predicted"/>
<sequence length="96" mass="10608">MDYGTLSLALVVLVAVGWVGSAGIQRQVARVERRLDRTERKLDLVLAHLGITEPEAEMPEVHAYLLKGQKIQAIKAYRERTGAGLKEAKEAVERLG</sequence>
<dbReference type="EMBL" id="FNON01000004">
    <property type="protein sequence ID" value="SDY10472.1"/>
    <property type="molecule type" value="Genomic_DNA"/>
</dbReference>
<dbReference type="RefSeq" id="WP_091291421.1">
    <property type="nucleotide sequence ID" value="NZ_FNON01000004.1"/>
</dbReference>
<dbReference type="SUPFAM" id="SSF54736">
    <property type="entry name" value="ClpS-like"/>
    <property type="match status" value="1"/>
</dbReference>
<organism evidence="3 4">
    <name type="scientific">Amycolatopsis xylanica</name>
    <dbReference type="NCBI Taxonomy" id="589385"/>
    <lineage>
        <taxon>Bacteria</taxon>
        <taxon>Bacillati</taxon>
        <taxon>Actinomycetota</taxon>
        <taxon>Actinomycetes</taxon>
        <taxon>Pseudonocardiales</taxon>
        <taxon>Pseudonocardiaceae</taxon>
        <taxon>Amycolatopsis</taxon>
    </lineage>
</organism>
<gene>
    <name evidence="3" type="ORF">SAMN05421504_104518</name>
</gene>
<dbReference type="InterPro" id="IPR014719">
    <property type="entry name" value="Ribosomal_bL12_C/ClpS-like"/>
</dbReference>
<reference evidence="3 4" key="1">
    <citation type="submission" date="2016-10" db="EMBL/GenBank/DDBJ databases">
        <authorList>
            <person name="de Groot N.N."/>
        </authorList>
    </citation>
    <scope>NUCLEOTIDE SEQUENCE [LARGE SCALE GENOMIC DNA]</scope>
    <source>
        <strain evidence="3 4">CPCC 202699</strain>
    </source>
</reference>
<protein>
    <submittedName>
        <fullName evidence="3">Ribosomal protein L7/L12 C-terminal domain-containing protein</fullName>
    </submittedName>
</protein>